<dbReference type="AlphaFoldDB" id="A0A1B7Y2E4"/>
<dbReference type="Proteomes" id="UP000092177">
    <property type="component" value="Unassembled WGS sequence"/>
</dbReference>
<evidence type="ECO:0000313" key="2">
    <source>
        <dbReference type="Proteomes" id="UP000092177"/>
    </source>
</evidence>
<dbReference type="RefSeq" id="XP_018154695.1">
    <property type="nucleotide sequence ID" value="XM_018305271.1"/>
</dbReference>
<protein>
    <submittedName>
        <fullName evidence="1">Uncharacterized protein</fullName>
    </submittedName>
</protein>
<dbReference type="VEuPathDB" id="FungiDB:CH63R_10297"/>
<accession>A0A1B7Y2E4</accession>
<proteinExistence type="predicted"/>
<keyword evidence="2" id="KW-1185">Reference proteome</keyword>
<sequence>MEPKPNAPLDMAMSDPISLSLSLSLLSLWTDSGLGIRADADAGYGFCPCHTTPHIPAVYSGPRSRAADEIPGQWQQLHDATPRLSELAAYPGTHPRDTSPN</sequence>
<dbReference type="EMBL" id="LTAN01000007">
    <property type="protein sequence ID" value="OBR06177.1"/>
    <property type="molecule type" value="Genomic_DNA"/>
</dbReference>
<reference evidence="2" key="1">
    <citation type="journal article" date="2017" name="BMC Genomics">
        <title>Gapless genome assembly of Colletotrichum higginsianum reveals chromosome structure and association of transposable elements with secondary metabolite gene clusters.</title>
        <authorList>
            <person name="Dallery J.-F."/>
            <person name="Lapalu N."/>
            <person name="Zampounis A."/>
            <person name="Pigne S."/>
            <person name="Luyten I."/>
            <person name="Amselem J."/>
            <person name="Wittenberg A.H.J."/>
            <person name="Zhou S."/>
            <person name="de Queiroz M.V."/>
            <person name="Robin G.P."/>
            <person name="Auger A."/>
            <person name="Hainaut M."/>
            <person name="Henrissat B."/>
            <person name="Kim K.-T."/>
            <person name="Lee Y.-H."/>
            <person name="Lespinet O."/>
            <person name="Schwartz D.C."/>
            <person name="Thon M.R."/>
            <person name="O'Connell R.J."/>
        </authorList>
    </citation>
    <scope>NUCLEOTIDE SEQUENCE [LARGE SCALE GENOMIC DNA]</scope>
    <source>
        <strain evidence="2">IMI 349063</strain>
    </source>
</reference>
<dbReference type="KEGG" id="chig:CH63R_10297"/>
<gene>
    <name evidence="1" type="ORF">CH63R_10297</name>
</gene>
<comment type="caution">
    <text evidence="1">The sequence shown here is derived from an EMBL/GenBank/DDBJ whole genome shotgun (WGS) entry which is preliminary data.</text>
</comment>
<name>A0A1B7Y2E4_COLHI</name>
<dbReference type="GeneID" id="28869378"/>
<organism evidence="1 2">
    <name type="scientific">Colletotrichum higginsianum (strain IMI 349063)</name>
    <name type="common">Crucifer anthracnose fungus</name>
    <dbReference type="NCBI Taxonomy" id="759273"/>
    <lineage>
        <taxon>Eukaryota</taxon>
        <taxon>Fungi</taxon>
        <taxon>Dikarya</taxon>
        <taxon>Ascomycota</taxon>
        <taxon>Pezizomycotina</taxon>
        <taxon>Sordariomycetes</taxon>
        <taxon>Hypocreomycetidae</taxon>
        <taxon>Glomerellales</taxon>
        <taxon>Glomerellaceae</taxon>
        <taxon>Colletotrichum</taxon>
        <taxon>Colletotrichum destructivum species complex</taxon>
    </lineage>
</organism>
<evidence type="ECO:0000313" key="1">
    <source>
        <dbReference type="EMBL" id="OBR06177.1"/>
    </source>
</evidence>